<feature type="transmembrane region" description="Helical" evidence="1">
    <location>
        <begin position="98"/>
        <end position="119"/>
    </location>
</feature>
<keyword evidence="1" id="KW-1133">Transmembrane helix</keyword>
<feature type="transmembrane region" description="Helical" evidence="1">
    <location>
        <begin position="72"/>
        <end position="92"/>
    </location>
</feature>
<keyword evidence="3" id="KW-0808">Transferase</keyword>
<feature type="domain" description="Acyltransferase 3" evidence="2">
    <location>
        <begin position="6"/>
        <end position="297"/>
    </location>
</feature>
<dbReference type="Proteomes" id="UP001209476">
    <property type="component" value="Unassembled WGS sequence"/>
</dbReference>
<feature type="transmembrane region" description="Helical" evidence="1">
    <location>
        <begin position="150"/>
        <end position="177"/>
    </location>
</feature>
<dbReference type="EMBL" id="JAPDUM010000001">
    <property type="protein sequence ID" value="MCW4163899.1"/>
    <property type="molecule type" value="Genomic_DNA"/>
</dbReference>
<gene>
    <name evidence="3" type="ORF">ONS98_01395</name>
</gene>
<evidence type="ECO:0000256" key="1">
    <source>
        <dbReference type="SAM" id="Phobius"/>
    </source>
</evidence>
<evidence type="ECO:0000259" key="2">
    <source>
        <dbReference type="Pfam" id="PF01757"/>
    </source>
</evidence>
<keyword evidence="1" id="KW-0812">Transmembrane</keyword>
<dbReference type="AlphaFoldDB" id="A0AAW5UUA8"/>
<feature type="transmembrane region" description="Helical" evidence="1">
    <location>
        <begin position="253"/>
        <end position="272"/>
    </location>
</feature>
<name>A0AAW5UUA8_9BACT</name>
<comment type="caution">
    <text evidence="3">The sequence shown here is derived from an EMBL/GenBank/DDBJ whole genome shotgun (WGS) entry which is preliminary data.</text>
</comment>
<dbReference type="GO" id="GO:0016747">
    <property type="term" value="F:acyltransferase activity, transferring groups other than amino-acyl groups"/>
    <property type="evidence" value="ECO:0007669"/>
    <property type="project" value="InterPro"/>
</dbReference>
<feature type="transmembrane region" description="Helical" evidence="1">
    <location>
        <begin position="10"/>
        <end position="28"/>
    </location>
</feature>
<dbReference type="InterPro" id="IPR002656">
    <property type="entry name" value="Acyl_transf_3_dom"/>
</dbReference>
<evidence type="ECO:0000313" key="3">
    <source>
        <dbReference type="EMBL" id="MCW4163899.1"/>
    </source>
</evidence>
<feature type="transmembrane region" description="Helical" evidence="1">
    <location>
        <begin position="213"/>
        <end position="233"/>
    </location>
</feature>
<protein>
    <submittedName>
        <fullName evidence="3">Acyltransferase</fullName>
    </submittedName>
</protein>
<feature type="transmembrane region" description="Helical" evidence="1">
    <location>
        <begin position="40"/>
        <end position="60"/>
    </location>
</feature>
<accession>A0AAW5UUA8</accession>
<keyword evidence="3" id="KW-0012">Acyltransferase</keyword>
<sequence length="322" mass="37349">MRQRNPSIDILKFFAALLITNSHMGLLYPESLVKLSTGGAIGDVLFFFCSGFTLFLGRGGDFFNWYKRRINRIYPTVLMWAAIMAFVFQTRFGMDFTILHGGGWFVSCIMIYYVFLYFIKRYFVNQLKWVFAAVCLIVLGWYFTEDSSTIFMYGATYFKWCHYFLFMLAGAVCGLRMKENGNVVSSTKGNLGLLFVSLIFFYGLQMAGTKNELIAHFQVLTLIPLMGITLSMYRLCCKEGLIKLYEKKWVHKIVYSVSALCLEIYVCQGFVFNTSWNHLFPLNILMNFVLIVAMAYIVKVSSNWFSQTFKNGEYNWKKMVKL</sequence>
<dbReference type="Pfam" id="PF01757">
    <property type="entry name" value="Acyl_transf_3"/>
    <property type="match status" value="1"/>
</dbReference>
<proteinExistence type="predicted"/>
<feature type="transmembrane region" description="Helical" evidence="1">
    <location>
        <begin position="189"/>
        <end position="207"/>
    </location>
</feature>
<keyword evidence="1" id="KW-0472">Membrane</keyword>
<evidence type="ECO:0000313" key="4">
    <source>
        <dbReference type="Proteomes" id="UP001209476"/>
    </source>
</evidence>
<organism evidence="3 4">
    <name type="scientific">Segatella copri</name>
    <dbReference type="NCBI Taxonomy" id="165179"/>
    <lineage>
        <taxon>Bacteria</taxon>
        <taxon>Pseudomonadati</taxon>
        <taxon>Bacteroidota</taxon>
        <taxon>Bacteroidia</taxon>
        <taxon>Bacteroidales</taxon>
        <taxon>Prevotellaceae</taxon>
        <taxon>Segatella</taxon>
    </lineage>
</organism>
<feature type="transmembrane region" description="Helical" evidence="1">
    <location>
        <begin position="126"/>
        <end position="144"/>
    </location>
</feature>
<feature type="transmembrane region" description="Helical" evidence="1">
    <location>
        <begin position="278"/>
        <end position="298"/>
    </location>
</feature>
<dbReference type="RefSeq" id="WP_264910778.1">
    <property type="nucleotide sequence ID" value="NZ_JAPDUL010000001.1"/>
</dbReference>
<reference evidence="3" key="1">
    <citation type="submission" date="2022-11" db="EMBL/GenBank/DDBJ databases">
        <title>Genomic repertoires linked with pathogenic potency of arthritogenic Prevotella copri isolated from the gut of rheumatoid arthritis patients.</title>
        <authorList>
            <person name="Nii T."/>
            <person name="Maeda Y."/>
            <person name="Motooka D."/>
            <person name="Naito M."/>
            <person name="Matsumoto Y."/>
            <person name="Ogawa T."/>
            <person name="Oguro-Igashira E."/>
            <person name="Kishikawa T."/>
            <person name="Yamashita M."/>
            <person name="Koizumi S."/>
            <person name="Kurakawa T."/>
            <person name="Okumura R."/>
            <person name="Kayama H."/>
            <person name="Murakami M."/>
            <person name="Sakaguchi T."/>
            <person name="Das B."/>
            <person name="Nakamura S."/>
            <person name="Okada Y."/>
            <person name="Kumanogoh A."/>
            <person name="Takeda K."/>
        </authorList>
    </citation>
    <scope>NUCLEOTIDE SEQUENCE</scope>
    <source>
        <strain evidence="3">RA-N001-16</strain>
    </source>
</reference>